<evidence type="ECO:0000256" key="4">
    <source>
        <dbReference type="SAM" id="MobiDB-lite"/>
    </source>
</evidence>
<dbReference type="Proteomes" id="UP000077266">
    <property type="component" value="Unassembled WGS sequence"/>
</dbReference>
<dbReference type="PANTHER" id="PTHR24180">
    <property type="entry name" value="CYCLIN-DEPENDENT KINASE INHIBITOR 2C-RELATED"/>
    <property type="match status" value="1"/>
</dbReference>
<keyword evidence="6" id="KW-1185">Reference proteome</keyword>
<evidence type="ECO:0000256" key="3">
    <source>
        <dbReference type="PROSITE-ProRule" id="PRU00023"/>
    </source>
</evidence>
<accession>A0A165JVB0</accession>
<reference evidence="5 6" key="1">
    <citation type="journal article" date="2016" name="Mol. Biol. Evol.">
        <title>Comparative Genomics of Early-Diverging Mushroom-Forming Fungi Provides Insights into the Origins of Lignocellulose Decay Capabilities.</title>
        <authorList>
            <person name="Nagy L.G."/>
            <person name="Riley R."/>
            <person name="Tritt A."/>
            <person name="Adam C."/>
            <person name="Daum C."/>
            <person name="Floudas D."/>
            <person name="Sun H."/>
            <person name="Yadav J.S."/>
            <person name="Pangilinan J."/>
            <person name="Larsson K.H."/>
            <person name="Matsuura K."/>
            <person name="Barry K."/>
            <person name="Labutti K."/>
            <person name="Kuo R."/>
            <person name="Ohm R.A."/>
            <person name="Bhattacharya S.S."/>
            <person name="Shirouzu T."/>
            <person name="Yoshinaga Y."/>
            <person name="Martin F.M."/>
            <person name="Grigoriev I.V."/>
            <person name="Hibbett D.S."/>
        </authorList>
    </citation>
    <scope>NUCLEOTIDE SEQUENCE [LARGE SCALE GENOMIC DNA]</scope>
    <source>
        <strain evidence="5 6">HHB12029</strain>
    </source>
</reference>
<dbReference type="EMBL" id="KV425958">
    <property type="protein sequence ID" value="KZV95385.1"/>
    <property type="molecule type" value="Genomic_DNA"/>
</dbReference>
<dbReference type="SUPFAM" id="SSF48403">
    <property type="entry name" value="Ankyrin repeat"/>
    <property type="match status" value="2"/>
</dbReference>
<gene>
    <name evidence="5" type="ORF">EXIGLDRAFT_707388</name>
</gene>
<sequence>MIASSSPPLPNHAATAALHLACVRADERAVLRALGAGADVNALDSEGRSVLWLALLGTSNIDTADAAATGDEPARVAVLTALLKSPGISLMTLNAARVVTPLALAAWLNRPKSVLALLRDSDGAAAVDCMDAGGATPLMYAARDGSVDVARILLSHGARADLSDANDRTVVQHAIACPQVLWMAELALRRQRFRSHARKMKLMAPAPPAAVALQALIGAALPAHESSYAPPSASRLSPRALVASTRSVIDAVHVGNPDLLHSLLFPPHGALTPITLVNLADAQAGLAPLHYAVSIDEPSGDIIDALYRAGADMSLPTSDGTGRTPLHLFARHGHDGPGMYQLAIHLVHELRCPLIAKDAQGETPLHVAAEYGLSSDVLLAFLDCDVDGAVRDMPNSRGLLPREIAQPQYAALFAPEGRPLSTDSALTVRSPGGIIGSPTSPSPSGSGSGGFHAHSSLQYPYPRHQFSALPHVESSLSLSTTSTASLSMRRSSGGDNALVLKPEDATRAARAIAAALNPDAQLVSAAPREPDAVAGELAETTRLSLALISSWSARLDRALDEAAVLRASRERAGSILRKAREAHKERVAELDAAAKARASTVRKKSSFLSGLRLGGGSARSVQNVKSAPDLRASPGQTTSLMGALKGMMRGSSSKPPRVLEDAIYEEPKSPTSIRSPISPTSPTGGAPWDDPTPAVNEAVVKTSPKLFARMDADIKALDGALDELAKMMSRAHHAIASADASIEHAIARREDALLDLWFAHTLERPEHEFGFSKPLPAPPTPPKQAQYTHSTPARSHARNSSVSSSARSRSRSFTNSTAPTSLPASPTASTTSAFPHHRHAKLPSLDGLVTVAADGLPALLAGTAAALDAVEQEVERLTTWTRVARETIKAARRALVV</sequence>
<dbReference type="InterPro" id="IPR051637">
    <property type="entry name" value="Ank_repeat_dom-contain_49"/>
</dbReference>
<feature type="repeat" description="ANK" evidence="3">
    <location>
        <begin position="360"/>
        <end position="393"/>
    </location>
</feature>
<dbReference type="Pfam" id="PF12796">
    <property type="entry name" value="Ank_2"/>
    <property type="match status" value="2"/>
</dbReference>
<dbReference type="InterPro" id="IPR002110">
    <property type="entry name" value="Ankyrin_rpt"/>
</dbReference>
<feature type="compositionally biased region" description="Low complexity" evidence="4">
    <location>
        <begin position="798"/>
        <end position="807"/>
    </location>
</feature>
<evidence type="ECO:0000313" key="6">
    <source>
        <dbReference type="Proteomes" id="UP000077266"/>
    </source>
</evidence>
<keyword evidence="2 3" id="KW-0040">ANK repeat</keyword>
<feature type="repeat" description="ANK" evidence="3">
    <location>
        <begin position="133"/>
        <end position="165"/>
    </location>
</feature>
<feature type="compositionally biased region" description="Low complexity" evidence="4">
    <location>
        <begin position="816"/>
        <end position="834"/>
    </location>
</feature>
<feature type="repeat" description="ANK" evidence="3">
    <location>
        <begin position="284"/>
        <end position="318"/>
    </location>
</feature>
<name>A0A165JVB0_EXIGL</name>
<feature type="compositionally biased region" description="Low complexity" evidence="4">
    <location>
        <begin position="430"/>
        <end position="445"/>
    </location>
</feature>
<dbReference type="AlphaFoldDB" id="A0A165JVB0"/>
<evidence type="ECO:0000313" key="5">
    <source>
        <dbReference type="EMBL" id="KZV95385.1"/>
    </source>
</evidence>
<dbReference type="InterPro" id="IPR036770">
    <property type="entry name" value="Ankyrin_rpt-contain_sf"/>
</dbReference>
<protein>
    <submittedName>
        <fullName evidence="5">Uncharacterized protein</fullName>
    </submittedName>
</protein>
<feature type="compositionally biased region" description="Polar residues" evidence="4">
    <location>
        <begin position="783"/>
        <end position="792"/>
    </location>
</feature>
<dbReference type="PANTHER" id="PTHR24180:SF45">
    <property type="entry name" value="POLY [ADP-RIBOSE] POLYMERASE TANKYRASE"/>
    <property type="match status" value="1"/>
</dbReference>
<feature type="repeat" description="ANK" evidence="3">
    <location>
        <begin position="13"/>
        <end position="45"/>
    </location>
</feature>
<dbReference type="Gene3D" id="1.25.40.20">
    <property type="entry name" value="Ankyrin repeat-containing domain"/>
    <property type="match status" value="3"/>
</dbReference>
<dbReference type="SMART" id="SM00248">
    <property type="entry name" value="ANK"/>
    <property type="match status" value="5"/>
</dbReference>
<dbReference type="PROSITE" id="PS50088">
    <property type="entry name" value="ANK_REPEAT"/>
    <property type="match status" value="4"/>
</dbReference>
<keyword evidence="1" id="KW-0677">Repeat</keyword>
<proteinExistence type="predicted"/>
<evidence type="ECO:0000256" key="2">
    <source>
        <dbReference type="ARBA" id="ARBA00023043"/>
    </source>
</evidence>
<feature type="region of interest" description="Disordered" evidence="4">
    <location>
        <begin position="667"/>
        <end position="691"/>
    </location>
</feature>
<dbReference type="OrthoDB" id="539213at2759"/>
<feature type="region of interest" description="Disordered" evidence="4">
    <location>
        <begin position="421"/>
        <end position="454"/>
    </location>
</feature>
<dbReference type="InParanoid" id="A0A165JVB0"/>
<organism evidence="5 6">
    <name type="scientific">Exidia glandulosa HHB12029</name>
    <dbReference type="NCBI Taxonomy" id="1314781"/>
    <lineage>
        <taxon>Eukaryota</taxon>
        <taxon>Fungi</taxon>
        <taxon>Dikarya</taxon>
        <taxon>Basidiomycota</taxon>
        <taxon>Agaricomycotina</taxon>
        <taxon>Agaricomycetes</taxon>
        <taxon>Auriculariales</taxon>
        <taxon>Exidiaceae</taxon>
        <taxon>Exidia</taxon>
    </lineage>
</organism>
<feature type="region of interest" description="Disordered" evidence="4">
    <location>
        <begin position="769"/>
        <end position="836"/>
    </location>
</feature>
<dbReference type="STRING" id="1314781.A0A165JVB0"/>
<feature type="compositionally biased region" description="Low complexity" evidence="4">
    <location>
        <begin position="669"/>
        <end position="683"/>
    </location>
</feature>
<dbReference type="PROSITE" id="PS50297">
    <property type="entry name" value="ANK_REP_REGION"/>
    <property type="match status" value="2"/>
</dbReference>
<evidence type="ECO:0000256" key="1">
    <source>
        <dbReference type="ARBA" id="ARBA00022737"/>
    </source>
</evidence>